<protein>
    <submittedName>
        <fullName evidence="1">Uncharacterized protein</fullName>
    </submittedName>
</protein>
<dbReference type="AlphaFoldDB" id="A0A2V1DKS2"/>
<evidence type="ECO:0000313" key="1">
    <source>
        <dbReference type="EMBL" id="PVH98710.1"/>
    </source>
</evidence>
<proteinExistence type="predicted"/>
<dbReference type="EMBL" id="KZ805407">
    <property type="protein sequence ID" value="PVH98710.1"/>
    <property type="molecule type" value="Genomic_DNA"/>
</dbReference>
<gene>
    <name evidence="1" type="ORF">DM02DRAFT_30481</name>
</gene>
<dbReference type="OrthoDB" id="4521980at2759"/>
<dbReference type="Proteomes" id="UP000244855">
    <property type="component" value="Unassembled WGS sequence"/>
</dbReference>
<sequence>MVGLEPLKNTATAQWGRSLTHSDYSKILKGFGPQDMDDRWGIQTDTPDAQGNTVAYLYRSWGSVVQFSLTITAGDADNTETKDWAKIVTISWNEQPGYQKVTEEEAKESSVNLCRGLLRCEMKD</sequence>
<dbReference type="STRING" id="97972.A0A2V1DKS2"/>
<name>A0A2V1DKS2_9PLEO</name>
<keyword evidence="2" id="KW-1185">Reference proteome</keyword>
<evidence type="ECO:0000313" key="2">
    <source>
        <dbReference type="Proteomes" id="UP000244855"/>
    </source>
</evidence>
<accession>A0A2V1DKS2</accession>
<reference evidence="1 2" key="1">
    <citation type="journal article" date="2018" name="Sci. Rep.">
        <title>Comparative genomics provides insights into the lifestyle and reveals functional heterogeneity of dark septate endophytic fungi.</title>
        <authorList>
            <person name="Knapp D.G."/>
            <person name="Nemeth J.B."/>
            <person name="Barry K."/>
            <person name="Hainaut M."/>
            <person name="Henrissat B."/>
            <person name="Johnson J."/>
            <person name="Kuo A."/>
            <person name="Lim J.H.P."/>
            <person name="Lipzen A."/>
            <person name="Nolan M."/>
            <person name="Ohm R.A."/>
            <person name="Tamas L."/>
            <person name="Grigoriev I.V."/>
            <person name="Spatafora J.W."/>
            <person name="Nagy L.G."/>
            <person name="Kovacs G.M."/>
        </authorList>
    </citation>
    <scope>NUCLEOTIDE SEQUENCE [LARGE SCALE GENOMIC DNA]</scope>
    <source>
        <strain evidence="1 2">DSE2036</strain>
    </source>
</reference>
<organism evidence="1 2">
    <name type="scientific">Periconia macrospinosa</name>
    <dbReference type="NCBI Taxonomy" id="97972"/>
    <lineage>
        <taxon>Eukaryota</taxon>
        <taxon>Fungi</taxon>
        <taxon>Dikarya</taxon>
        <taxon>Ascomycota</taxon>
        <taxon>Pezizomycotina</taxon>
        <taxon>Dothideomycetes</taxon>
        <taxon>Pleosporomycetidae</taxon>
        <taxon>Pleosporales</taxon>
        <taxon>Massarineae</taxon>
        <taxon>Periconiaceae</taxon>
        <taxon>Periconia</taxon>
    </lineage>
</organism>